<dbReference type="GO" id="GO:0006811">
    <property type="term" value="P:monoatomic ion transport"/>
    <property type="evidence" value="ECO:0007669"/>
    <property type="project" value="UniProtKB-KW"/>
</dbReference>
<evidence type="ECO:0000256" key="4">
    <source>
        <dbReference type="ARBA" id="ARBA00020268"/>
    </source>
</evidence>
<evidence type="ECO:0000256" key="13">
    <source>
        <dbReference type="SAM" id="Phobius"/>
    </source>
</evidence>
<accession>A0A7G9GNX7</accession>
<feature type="transmembrane region" description="Helical" evidence="13">
    <location>
        <begin position="314"/>
        <end position="333"/>
    </location>
</feature>
<dbReference type="EMBL" id="CP060636">
    <property type="protein sequence ID" value="QNM12509.1"/>
    <property type="molecule type" value="Genomic_DNA"/>
</dbReference>
<dbReference type="PANTHER" id="PTHR43298:SF2">
    <property type="entry name" value="FMN_FAD EXPORTER YEEO-RELATED"/>
    <property type="match status" value="1"/>
</dbReference>
<feature type="transmembrane region" description="Helical" evidence="13">
    <location>
        <begin position="57"/>
        <end position="81"/>
    </location>
</feature>
<dbReference type="NCBIfam" id="TIGR00797">
    <property type="entry name" value="matE"/>
    <property type="match status" value="1"/>
</dbReference>
<dbReference type="KEGG" id="ehn:H9Q80_00705"/>
<evidence type="ECO:0000256" key="9">
    <source>
        <dbReference type="ARBA" id="ARBA00022989"/>
    </source>
</evidence>
<feature type="transmembrane region" description="Helical" evidence="13">
    <location>
        <begin position="166"/>
        <end position="185"/>
    </location>
</feature>
<dbReference type="PIRSF" id="PIRSF006603">
    <property type="entry name" value="DinF"/>
    <property type="match status" value="1"/>
</dbReference>
<keyword evidence="8 13" id="KW-0812">Transmembrane</keyword>
<keyword evidence="10" id="KW-0406">Ion transport</keyword>
<comment type="similarity">
    <text evidence="3">Belongs to the multi antimicrobial extrusion (MATE) (TC 2.A.66.1) family.</text>
</comment>
<evidence type="ECO:0000256" key="2">
    <source>
        <dbReference type="ARBA" id="ARBA00004651"/>
    </source>
</evidence>
<dbReference type="InterPro" id="IPR002528">
    <property type="entry name" value="MATE_fam"/>
</dbReference>
<keyword evidence="15" id="KW-1185">Reference proteome</keyword>
<dbReference type="Proteomes" id="UP000515856">
    <property type="component" value="Chromosome"/>
</dbReference>
<organism evidence="14 15">
    <name type="scientific">[Eubacterium] hominis</name>
    <dbReference type="NCBI Taxonomy" id="2764325"/>
    <lineage>
        <taxon>Bacteria</taxon>
        <taxon>Bacillati</taxon>
        <taxon>Bacillota</taxon>
        <taxon>Erysipelotrichia</taxon>
        <taxon>Erysipelotrichales</taxon>
        <taxon>Erysipelotrichaceae</taxon>
        <taxon>Amedibacillus</taxon>
    </lineage>
</organism>
<feature type="transmembrane region" description="Helical" evidence="13">
    <location>
        <begin position="93"/>
        <end position="119"/>
    </location>
</feature>
<feature type="transmembrane region" description="Helical" evidence="13">
    <location>
        <begin position="12"/>
        <end position="32"/>
    </location>
</feature>
<proteinExistence type="inferred from homology"/>
<evidence type="ECO:0000313" key="15">
    <source>
        <dbReference type="Proteomes" id="UP000515856"/>
    </source>
</evidence>
<evidence type="ECO:0000256" key="11">
    <source>
        <dbReference type="ARBA" id="ARBA00023136"/>
    </source>
</evidence>
<comment type="subcellular location">
    <subcellularLocation>
        <location evidence="2">Cell membrane</location>
        <topology evidence="2">Multi-pass membrane protein</topology>
    </subcellularLocation>
</comment>
<evidence type="ECO:0000256" key="8">
    <source>
        <dbReference type="ARBA" id="ARBA00022692"/>
    </source>
</evidence>
<dbReference type="PANTHER" id="PTHR43298">
    <property type="entry name" value="MULTIDRUG RESISTANCE PROTEIN NORM-RELATED"/>
    <property type="match status" value="1"/>
</dbReference>
<dbReference type="RefSeq" id="WP_117452945.1">
    <property type="nucleotide sequence ID" value="NZ_CP060636.1"/>
</dbReference>
<evidence type="ECO:0000256" key="7">
    <source>
        <dbReference type="ARBA" id="ARBA00022475"/>
    </source>
</evidence>
<evidence type="ECO:0000256" key="12">
    <source>
        <dbReference type="ARBA" id="ARBA00031636"/>
    </source>
</evidence>
<name>A0A7G9GNX7_9FIRM</name>
<sequence length="446" mass="49475">MELKNMCEGKPLKLIFFFSLPLMLGNICQQLYTVMDTIIVSQKLGVDALAALGCCDWLNWMGFGIITGFAQGFSIMVSHAFGTKLEDQIQNSICAMMISCLVVTVVFVCIALPCIPFALHLLNTPDTIYDMTLLYTRVIFLGLPATMLYNAFAAILRALGNSKTPLYAMILASVLNIGLDILFVMVFNFGIAGAGVATIIAQFLAGCYCVYKLLQIKAYMPHHLIKDMEYYLRMMKLGFPMALQNVLISIGGMVLTSVINRYGTLFLAGFTAVNKLYGILEVSAVSYGYAMVTYTGQNYGAKCYRRIAKGLKSAVVLSVVTALVITLILFLFGKTLLSFFISSGSENYEEVMQVAWTFLRIMAACLPILYLLHIYRSTIQGLSDTFIPMLSGFFELIVRIAVALILPIWMGRNGLYPVEVFAWIGAVVLLIPSYYHKERALLKKLD</sequence>
<dbReference type="CDD" id="cd13138">
    <property type="entry name" value="MATE_yoeA_like"/>
    <property type="match status" value="1"/>
</dbReference>
<dbReference type="InterPro" id="IPR050222">
    <property type="entry name" value="MATE_MdtK"/>
</dbReference>
<dbReference type="GO" id="GO:0015297">
    <property type="term" value="F:antiporter activity"/>
    <property type="evidence" value="ECO:0007669"/>
    <property type="project" value="UniProtKB-KW"/>
</dbReference>
<feature type="transmembrane region" description="Helical" evidence="13">
    <location>
        <begin position="386"/>
        <end position="409"/>
    </location>
</feature>
<evidence type="ECO:0000313" key="14">
    <source>
        <dbReference type="EMBL" id="QNM12509.1"/>
    </source>
</evidence>
<evidence type="ECO:0000256" key="1">
    <source>
        <dbReference type="ARBA" id="ARBA00003408"/>
    </source>
</evidence>
<gene>
    <name evidence="14" type="ORF">H9Q80_00705</name>
</gene>
<evidence type="ECO:0000256" key="10">
    <source>
        <dbReference type="ARBA" id="ARBA00023065"/>
    </source>
</evidence>
<evidence type="ECO:0000256" key="6">
    <source>
        <dbReference type="ARBA" id="ARBA00022449"/>
    </source>
</evidence>
<keyword evidence="11 13" id="KW-0472">Membrane</keyword>
<dbReference type="AlphaFoldDB" id="A0A7G9GNX7"/>
<reference evidence="14 15" key="1">
    <citation type="submission" date="2020-08" db="EMBL/GenBank/DDBJ databases">
        <authorList>
            <person name="Liu C."/>
            <person name="Sun Q."/>
        </authorList>
    </citation>
    <scope>NUCLEOTIDE SEQUENCE [LARGE SCALE GENOMIC DNA]</scope>
    <source>
        <strain evidence="14 15">NSJ-61</strain>
    </source>
</reference>
<keyword evidence="6" id="KW-0050">Antiport</keyword>
<protein>
    <recommendedName>
        <fullName evidence="4">Probable multidrug resistance protein NorM</fullName>
    </recommendedName>
    <alternativeName>
        <fullName evidence="12">Multidrug-efflux transporter</fullName>
    </alternativeName>
</protein>
<feature type="transmembrane region" description="Helical" evidence="13">
    <location>
        <begin position="191"/>
        <end position="214"/>
    </location>
</feature>
<feature type="transmembrane region" description="Helical" evidence="13">
    <location>
        <begin position="139"/>
        <end position="159"/>
    </location>
</feature>
<dbReference type="Pfam" id="PF01554">
    <property type="entry name" value="MatE"/>
    <property type="match status" value="2"/>
</dbReference>
<evidence type="ECO:0000256" key="3">
    <source>
        <dbReference type="ARBA" id="ARBA00010199"/>
    </source>
</evidence>
<keyword evidence="9 13" id="KW-1133">Transmembrane helix</keyword>
<dbReference type="GO" id="GO:0042910">
    <property type="term" value="F:xenobiotic transmembrane transporter activity"/>
    <property type="evidence" value="ECO:0007669"/>
    <property type="project" value="InterPro"/>
</dbReference>
<feature type="transmembrane region" description="Helical" evidence="13">
    <location>
        <begin position="353"/>
        <end position="374"/>
    </location>
</feature>
<evidence type="ECO:0000256" key="5">
    <source>
        <dbReference type="ARBA" id="ARBA00022448"/>
    </source>
</evidence>
<comment type="function">
    <text evidence="1">Multidrug efflux pump.</text>
</comment>
<feature type="transmembrane region" description="Helical" evidence="13">
    <location>
        <begin position="276"/>
        <end position="294"/>
    </location>
</feature>
<keyword evidence="7" id="KW-1003">Cell membrane</keyword>
<dbReference type="GO" id="GO:0005886">
    <property type="term" value="C:plasma membrane"/>
    <property type="evidence" value="ECO:0007669"/>
    <property type="project" value="UniProtKB-SubCell"/>
</dbReference>
<dbReference type="InterPro" id="IPR048279">
    <property type="entry name" value="MdtK-like"/>
</dbReference>
<feature type="transmembrane region" description="Helical" evidence="13">
    <location>
        <begin position="235"/>
        <end position="256"/>
    </location>
</feature>
<feature type="transmembrane region" description="Helical" evidence="13">
    <location>
        <begin position="415"/>
        <end position="435"/>
    </location>
</feature>
<keyword evidence="5" id="KW-0813">Transport</keyword>